<gene>
    <name evidence="2" type="ORF">DW042_02880</name>
</gene>
<comment type="caution">
    <text evidence="2">The sequence shown here is derived from an EMBL/GenBank/DDBJ whole genome shotgun (WGS) entry which is preliminary data.</text>
</comment>
<evidence type="ECO:0000313" key="3">
    <source>
        <dbReference type="Proteomes" id="UP000284417"/>
    </source>
</evidence>
<feature type="signal peptide" evidence="1">
    <location>
        <begin position="1"/>
        <end position="38"/>
    </location>
</feature>
<evidence type="ECO:0000313" key="2">
    <source>
        <dbReference type="EMBL" id="RHL01025.1"/>
    </source>
</evidence>
<organism evidence="2 3">
    <name type="scientific">Bacteroides xylanisolvens</name>
    <dbReference type="NCBI Taxonomy" id="371601"/>
    <lineage>
        <taxon>Bacteria</taxon>
        <taxon>Pseudomonadati</taxon>
        <taxon>Bacteroidota</taxon>
        <taxon>Bacteroidia</taxon>
        <taxon>Bacteroidales</taxon>
        <taxon>Bacteroidaceae</taxon>
        <taxon>Bacteroides</taxon>
    </lineage>
</organism>
<feature type="chain" id="PRO_5019164245" description="DUF3868 domain-containing protein" evidence="1">
    <location>
        <begin position="39"/>
        <end position="150"/>
    </location>
</feature>
<dbReference type="EMBL" id="QROC01000003">
    <property type="protein sequence ID" value="RHL01025.1"/>
    <property type="molecule type" value="Genomic_DNA"/>
</dbReference>
<sequence>MWRIFYQLKTYYKSLKQNNMKKLLLIAFLAMCSMYSFAQLTEGKYKILSVKGFMNEKTVYENTFADSTAIVRVTPQLVNIVISGYSANTYAIEKPQLLEGNYLYKAKEIQSNSDANLLFRRVDEYPQLDGGLLIINRSENYADIFIISKE</sequence>
<dbReference type="AlphaFoldDB" id="A0A415I058"/>
<proteinExistence type="predicted"/>
<accession>A0A415I058</accession>
<evidence type="ECO:0000256" key="1">
    <source>
        <dbReference type="SAM" id="SignalP"/>
    </source>
</evidence>
<name>A0A415I058_9BACE</name>
<evidence type="ECO:0008006" key="4">
    <source>
        <dbReference type="Google" id="ProtNLM"/>
    </source>
</evidence>
<reference evidence="2 3" key="1">
    <citation type="submission" date="2018-08" db="EMBL/GenBank/DDBJ databases">
        <title>A genome reference for cultivated species of the human gut microbiota.</title>
        <authorList>
            <person name="Zou Y."/>
            <person name="Xue W."/>
            <person name="Luo G."/>
        </authorList>
    </citation>
    <scope>NUCLEOTIDE SEQUENCE [LARGE SCALE GENOMIC DNA]</scope>
    <source>
        <strain evidence="2 3">AF39-6AC</strain>
    </source>
</reference>
<protein>
    <recommendedName>
        <fullName evidence="4">DUF3868 domain-containing protein</fullName>
    </recommendedName>
</protein>
<keyword evidence="1" id="KW-0732">Signal</keyword>
<dbReference type="Proteomes" id="UP000284417">
    <property type="component" value="Unassembled WGS sequence"/>
</dbReference>